<evidence type="ECO:0000256" key="1">
    <source>
        <dbReference type="SAM" id="MobiDB-lite"/>
    </source>
</evidence>
<dbReference type="OrthoDB" id="3360321at2759"/>
<feature type="region of interest" description="Disordered" evidence="1">
    <location>
        <begin position="107"/>
        <end position="203"/>
    </location>
</feature>
<sequence>MKQDDLTRALIHAYRSVLRTSAPAVRFSRPAAKNTRRYLRDEIRYELLVARNRMDLLPTATASSRDETHEASRRSVLESNSASLDGFQQGTIAFHLSSSLPATRSELVRRAESGSEEIVHSPTDPAPRSGGDSSSFTAASTAPITSTCKEGHQGDIASGPSARTLADAKPGEDVTGSSTKDAQGVCSSARGHRDKRQARSGAHGWAEVRNRKVDATLAARACTLSESTKLPHISTNKLREGPCKATAKSRSSRSAAPASPTLAHRVVANLSHLTYHHLSPNTQMQTTAPKNAWGQVRKAKKLSSIARVLGRMPSTSIDSLDDASDASSSGADVKSFDLDDALEGAGAVLNKAHLRIDFLHPSVKQARGPVTAVKAPHWDGQNPTKHASEGSIALMQSDLDTINALLDQAGTSSRQIANASGSDGSTDSARIATLRKEADVLRKEIKTFHRLRESAAKQATLAAIPISLMAELVAGAQDTQQIWLGKQRWATLQRGGFLPP</sequence>
<dbReference type="InParanoid" id="A0A317XVM1"/>
<feature type="compositionally biased region" description="Low complexity" evidence="1">
    <location>
        <begin position="244"/>
        <end position="260"/>
    </location>
</feature>
<feature type="compositionally biased region" description="Basic and acidic residues" evidence="1">
    <location>
        <begin position="107"/>
        <end position="119"/>
    </location>
</feature>
<gene>
    <name evidence="2" type="ORF">BCV70DRAFT_198606</name>
</gene>
<feature type="region of interest" description="Disordered" evidence="1">
    <location>
        <begin position="239"/>
        <end position="260"/>
    </location>
</feature>
<feature type="compositionally biased region" description="Polar residues" evidence="1">
    <location>
        <begin position="131"/>
        <end position="148"/>
    </location>
</feature>
<reference evidence="2 3" key="1">
    <citation type="journal article" date="2018" name="Mol. Biol. Evol.">
        <title>Broad Genomic Sampling Reveals a Smut Pathogenic Ancestry of the Fungal Clade Ustilaginomycotina.</title>
        <authorList>
            <person name="Kijpornyongpan T."/>
            <person name="Mondo S.J."/>
            <person name="Barry K."/>
            <person name="Sandor L."/>
            <person name="Lee J."/>
            <person name="Lipzen A."/>
            <person name="Pangilinan J."/>
            <person name="LaButti K."/>
            <person name="Hainaut M."/>
            <person name="Henrissat B."/>
            <person name="Grigoriev I.V."/>
            <person name="Spatafora J.W."/>
            <person name="Aime M.C."/>
        </authorList>
    </citation>
    <scope>NUCLEOTIDE SEQUENCE [LARGE SCALE GENOMIC DNA]</scope>
    <source>
        <strain evidence="2 3">MCA 3645</strain>
    </source>
</reference>
<dbReference type="EMBL" id="KZ819189">
    <property type="protein sequence ID" value="PWZ02325.1"/>
    <property type="molecule type" value="Genomic_DNA"/>
</dbReference>
<organism evidence="2 3">
    <name type="scientific">Testicularia cyperi</name>
    <dbReference type="NCBI Taxonomy" id="1882483"/>
    <lineage>
        <taxon>Eukaryota</taxon>
        <taxon>Fungi</taxon>
        <taxon>Dikarya</taxon>
        <taxon>Basidiomycota</taxon>
        <taxon>Ustilaginomycotina</taxon>
        <taxon>Ustilaginomycetes</taxon>
        <taxon>Ustilaginales</taxon>
        <taxon>Anthracoideaceae</taxon>
        <taxon>Testicularia</taxon>
    </lineage>
</organism>
<protein>
    <submittedName>
        <fullName evidence="2">Uncharacterized protein</fullName>
    </submittedName>
</protein>
<dbReference type="AlphaFoldDB" id="A0A317XVM1"/>
<evidence type="ECO:0000313" key="3">
    <source>
        <dbReference type="Proteomes" id="UP000246740"/>
    </source>
</evidence>
<keyword evidence="3" id="KW-1185">Reference proteome</keyword>
<dbReference type="Proteomes" id="UP000246740">
    <property type="component" value="Unassembled WGS sequence"/>
</dbReference>
<evidence type="ECO:0000313" key="2">
    <source>
        <dbReference type="EMBL" id="PWZ02325.1"/>
    </source>
</evidence>
<accession>A0A317XVM1</accession>
<name>A0A317XVM1_9BASI</name>
<proteinExistence type="predicted"/>